<comment type="subcellular location">
    <subcellularLocation>
        <location evidence="1">Periplasm</location>
    </subcellularLocation>
</comment>
<feature type="signal peptide" evidence="6">
    <location>
        <begin position="1"/>
        <end position="20"/>
    </location>
</feature>
<dbReference type="GO" id="GO:0015846">
    <property type="term" value="P:polyamine transport"/>
    <property type="evidence" value="ECO:0007669"/>
    <property type="project" value="InterPro"/>
</dbReference>
<evidence type="ECO:0000313" key="7">
    <source>
        <dbReference type="EMBL" id="SHM85905.1"/>
    </source>
</evidence>
<evidence type="ECO:0000313" key="8">
    <source>
        <dbReference type="Proteomes" id="UP000184038"/>
    </source>
</evidence>
<dbReference type="Gene3D" id="3.40.190.10">
    <property type="entry name" value="Periplasmic binding protein-like II"/>
    <property type="match status" value="2"/>
</dbReference>
<keyword evidence="8" id="KW-1185">Reference proteome</keyword>
<dbReference type="Proteomes" id="UP000184038">
    <property type="component" value="Unassembled WGS sequence"/>
</dbReference>
<dbReference type="RefSeq" id="WP_073289898.1">
    <property type="nucleotide sequence ID" value="NZ_FRCP01000019.1"/>
</dbReference>
<evidence type="ECO:0000256" key="3">
    <source>
        <dbReference type="ARBA" id="ARBA00022729"/>
    </source>
</evidence>
<dbReference type="CDD" id="cd13590">
    <property type="entry name" value="PBP2_PotD_PotF_like"/>
    <property type="match status" value="1"/>
</dbReference>
<dbReference type="AlphaFoldDB" id="A0A1M7M5I5"/>
<protein>
    <submittedName>
        <fullName evidence="7">Spermidine/putrescine transport system substrate-binding protein</fullName>
    </submittedName>
</protein>
<evidence type="ECO:0000256" key="6">
    <source>
        <dbReference type="SAM" id="SignalP"/>
    </source>
</evidence>
<dbReference type="PRINTS" id="PR00909">
    <property type="entry name" value="SPERMDNBNDNG"/>
</dbReference>
<dbReference type="GO" id="GO:0042597">
    <property type="term" value="C:periplasmic space"/>
    <property type="evidence" value="ECO:0007669"/>
    <property type="project" value="UniProtKB-SubCell"/>
</dbReference>
<feature type="chain" id="PRO_5039563619" evidence="6">
    <location>
        <begin position="21"/>
        <end position="351"/>
    </location>
</feature>
<keyword evidence="3 6" id="KW-0732">Signal</keyword>
<keyword evidence="2" id="KW-0813">Transport</keyword>
<dbReference type="GO" id="GO:0019808">
    <property type="term" value="F:polyamine binding"/>
    <property type="evidence" value="ECO:0007669"/>
    <property type="project" value="InterPro"/>
</dbReference>
<organism evidence="7 8">
    <name type="scientific">Anaerosporobacter mobilis DSM 15930</name>
    <dbReference type="NCBI Taxonomy" id="1120996"/>
    <lineage>
        <taxon>Bacteria</taxon>
        <taxon>Bacillati</taxon>
        <taxon>Bacillota</taxon>
        <taxon>Clostridia</taxon>
        <taxon>Lachnospirales</taxon>
        <taxon>Lachnospiraceae</taxon>
        <taxon>Anaerosporobacter</taxon>
    </lineage>
</organism>
<dbReference type="Pfam" id="PF13416">
    <property type="entry name" value="SBP_bac_8"/>
    <property type="match status" value="1"/>
</dbReference>
<dbReference type="EMBL" id="FRCP01000019">
    <property type="protein sequence ID" value="SHM85905.1"/>
    <property type="molecule type" value="Genomic_DNA"/>
</dbReference>
<proteinExistence type="predicted"/>
<dbReference type="InterPro" id="IPR006059">
    <property type="entry name" value="SBP"/>
</dbReference>
<dbReference type="STRING" id="1120996.SAMN02746066_03633"/>
<keyword evidence="4" id="KW-0574">Periplasm</keyword>
<dbReference type="InterPro" id="IPR001188">
    <property type="entry name" value="Sperm_putr-bd"/>
</dbReference>
<dbReference type="PANTHER" id="PTHR30222:SF17">
    <property type="entry name" value="SPERMIDINE_PUTRESCINE-BINDING PERIPLASMIC PROTEIN"/>
    <property type="match status" value="1"/>
</dbReference>
<dbReference type="SUPFAM" id="SSF53850">
    <property type="entry name" value="Periplasmic binding protein-like II"/>
    <property type="match status" value="1"/>
</dbReference>
<evidence type="ECO:0000256" key="4">
    <source>
        <dbReference type="ARBA" id="ARBA00022764"/>
    </source>
</evidence>
<feature type="binding site" evidence="5">
    <location>
        <position position="41"/>
    </location>
    <ligand>
        <name>spermidine</name>
        <dbReference type="ChEBI" id="CHEBI:57834"/>
    </ligand>
</feature>
<sequence>MKKITSCLFILVLALSTILAGCGGSSKTESGTTLNVYVWTEYVPESVVEDFEKKTGIKVNLSTYSSNEDMLAKVKSESEGAYDIVQPSDYMVALMIAQDMCEKLDKDKLTNIGNMDDAYMNPSYDPGNEYSIPYLGGAGAIAVNTDIIKDTITSYADLFKPEYANQLVVLDDFRAVIGMAAKSIGYGMNETDPAILEKVKEKTLSLKNNIKLYDSDSPKSALIAGDCTLAYCWSAEVALAMEENEAIQVVYPKEGPYLFLDNWVIPKGCKNYDAAMEFINFMMDAESAKMVGEEFPYLNPNKAGVALLGDDFINNPAKNPPSDAIAKGEFVDNIDTDSLAIYDQIWTELKK</sequence>
<accession>A0A1M7M5I5</accession>
<dbReference type="PROSITE" id="PS51257">
    <property type="entry name" value="PROKAR_LIPOPROTEIN"/>
    <property type="match status" value="1"/>
</dbReference>
<evidence type="ECO:0000256" key="1">
    <source>
        <dbReference type="ARBA" id="ARBA00004418"/>
    </source>
</evidence>
<dbReference type="PANTHER" id="PTHR30222">
    <property type="entry name" value="SPERMIDINE/PUTRESCINE-BINDING PERIPLASMIC PROTEIN"/>
    <property type="match status" value="1"/>
</dbReference>
<dbReference type="PIRSF" id="PIRSF019574">
    <property type="entry name" value="Periplasmic_polyamine_BP"/>
    <property type="match status" value="1"/>
</dbReference>
<gene>
    <name evidence="7" type="ORF">SAMN02746066_03633</name>
</gene>
<feature type="binding site" evidence="5">
    <location>
        <position position="90"/>
    </location>
    <ligand>
        <name>spermidine</name>
        <dbReference type="ChEBI" id="CHEBI:57834"/>
    </ligand>
</feature>
<dbReference type="OrthoDB" id="9769319at2"/>
<evidence type="ECO:0000256" key="5">
    <source>
        <dbReference type="PIRSR" id="PIRSR019574-1"/>
    </source>
</evidence>
<reference evidence="7 8" key="1">
    <citation type="submission" date="2016-11" db="EMBL/GenBank/DDBJ databases">
        <authorList>
            <person name="Jaros S."/>
            <person name="Januszkiewicz K."/>
            <person name="Wedrychowicz H."/>
        </authorList>
    </citation>
    <scope>NUCLEOTIDE SEQUENCE [LARGE SCALE GENOMIC DNA]</scope>
    <source>
        <strain evidence="7 8">DSM 15930</strain>
    </source>
</reference>
<name>A0A1M7M5I5_9FIRM</name>
<evidence type="ECO:0000256" key="2">
    <source>
        <dbReference type="ARBA" id="ARBA00022448"/>
    </source>
</evidence>